<organism evidence="1 2">
    <name type="scientific">Dermacentor silvarum</name>
    <name type="common">Tick</name>
    <dbReference type="NCBI Taxonomy" id="543639"/>
    <lineage>
        <taxon>Eukaryota</taxon>
        <taxon>Metazoa</taxon>
        <taxon>Ecdysozoa</taxon>
        <taxon>Arthropoda</taxon>
        <taxon>Chelicerata</taxon>
        <taxon>Arachnida</taxon>
        <taxon>Acari</taxon>
        <taxon>Parasitiformes</taxon>
        <taxon>Ixodida</taxon>
        <taxon>Ixodoidea</taxon>
        <taxon>Ixodidae</taxon>
        <taxon>Rhipicephalinae</taxon>
        <taxon>Dermacentor</taxon>
    </lineage>
</organism>
<name>A0ACB8D042_DERSI</name>
<gene>
    <name evidence="1" type="ORF">HPB49_021977</name>
</gene>
<accession>A0ACB8D042</accession>
<evidence type="ECO:0000313" key="2">
    <source>
        <dbReference type="Proteomes" id="UP000821865"/>
    </source>
</evidence>
<dbReference type="EMBL" id="CM023473">
    <property type="protein sequence ID" value="KAH7954837.1"/>
    <property type="molecule type" value="Genomic_DNA"/>
</dbReference>
<protein>
    <submittedName>
        <fullName evidence="1">Uncharacterized protein</fullName>
    </submittedName>
</protein>
<proteinExistence type="predicted"/>
<evidence type="ECO:0000313" key="1">
    <source>
        <dbReference type="EMBL" id="KAH7954837.1"/>
    </source>
</evidence>
<comment type="caution">
    <text evidence="1">The sequence shown here is derived from an EMBL/GenBank/DDBJ whole genome shotgun (WGS) entry which is preliminary data.</text>
</comment>
<reference evidence="1" key="1">
    <citation type="submission" date="2020-05" db="EMBL/GenBank/DDBJ databases">
        <title>Large-scale comparative analyses of tick genomes elucidate their genetic diversity and vector capacities.</title>
        <authorList>
            <person name="Jia N."/>
            <person name="Wang J."/>
            <person name="Shi W."/>
            <person name="Du L."/>
            <person name="Sun Y."/>
            <person name="Zhan W."/>
            <person name="Jiang J."/>
            <person name="Wang Q."/>
            <person name="Zhang B."/>
            <person name="Ji P."/>
            <person name="Sakyi L.B."/>
            <person name="Cui X."/>
            <person name="Yuan T."/>
            <person name="Jiang B."/>
            <person name="Yang W."/>
            <person name="Lam T.T.-Y."/>
            <person name="Chang Q."/>
            <person name="Ding S."/>
            <person name="Wang X."/>
            <person name="Zhu J."/>
            <person name="Ruan X."/>
            <person name="Zhao L."/>
            <person name="Wei J."/>
            <person name="Que T."/>
            <person name="Du C."/>
            <person name="Cheng J."/>
            <person name="Dai P."/>
            <person name="Han X."/>
            <person name="Huang E."/>
            <person name="Gao Y."/>
            <person name="Liu J."/>
            <person name="Shao H."/>
            <person name="Ye R."/>
            <person name="Li L."/>
            <person name="Wei W."/>
            <person name="Wang X."/>
            <person name="Wang C."/>
            <person name="Yang T."/>
            <person name="Huo Q."/>
            <person name="Li W."/>
            <person name="Guo W."/>
            <person name="Chen H."/>
            <person name="Zhou L."/>
            <person name="Ni X."/>
            <person name="Tian J."/>
            <person name="Zhou Y."/>
            <person name="Sheng Y."/>
            <person name="Liu T."/>
            <person name="Pan Y."/>
            <person name="Xia L."/>
            <person name="Li J."/>
            <person name="Zhao F."/>
            <person name="Cao W."/>
        </authorList>
    </citation>
    <scope>NUCLEOTIDE SEQUENCE</scope>
    <source>
        <strain evidence="1">Dsil-2018</strain>
    </source>
</reference>
<dbReference type="Proteomes" id="UP000821865">
    <property type="component" value="Chromosome 4"/>
</dbReference>
<keyword evidence="2" id="KW-1185">Reference proteome</keyword>
<sequence>MDYCGLMDNGRTRRVPRPPRNVSSRSVGAPPPRRLRRSLRLSGQRQGTTGSHGTPCLADDAAGSLSQESQGSSATAVPERRVALTELPLEVLFHIFLHCDVDSLGELSICSLLLRDQVVGYLGWGPAIKTLSFQHMNQKDAVKHCRNLGVLMKRVTCLFPTKERLKIMLRFIEKFVSRPTLVRSHLPRDLEAAGRQWHQYGAFLMAAVVGWVDSECQLVHEVLLGLSSAQRFTSRVLGARPGVLRRDELALRHFLRCLFLSEVSPEDSGAWLHRLLQPWPLVFRAKLLFIIYGPCCHHELLWVLPSLPQTAMGSPLLRASLVNLGTALACLHEEAGWSSDETITVIEELFGDETGYDQVCHSLLSFASSLLQLSCMEGVHYGRLCREG</sequence>